<comment type="caution">
    <text evidence="1">The sequence shown here is derived from an EMBL/GenBank/DDBJ whole genome shotgun (WGS) entry which is preliminary data.</text>
</comment>
<dbReference type="EMBL" id="JAHZIK010000621">
    <property type="protein sequence ID" value="MBW7456609.1"/>
    <property type="molecule type" value="Genomic_DNA"/>
</dbReference>
<name>A0ABS7C6V4_9BACL</name>
<reference evidence="1 2" key="1">
    <citation type="submission" date="2021-07" db="EMBL/GenBank/DDBJ databases">
        <title>Paenibacillus radiodurans sp. nov., isolated from the southeastern edge of Tengger Desert.</title>
        <authorList>
            <person name="Zhang G."/>
        </authorList>
    </citation>
    <scope>NUCLEOTIDE SEQUENCE [LARGE SCALE GENOMIC DNA]</scope>
    <source>
        <strain evidence="1 2">CCM 7311</strain>
    </source>
</reference>
<dbReference type="Proteomes" id="UP001519887">
    <property type="component" value="Unassembled WGS sequence"/>
</dbReference>
<proteinExistence type="predicted"/>
<dbReference type="NCBIfam" id="NF038262">
    <property type="entry name" value="SiaB_fam_kinase"/>
    <property type="match status" value="1"/>
</dbReference>
<dbReference type="Pfam" id="PF19788">
    <property type="entry name" value="DUF6272"/>
    <property type="match status" value="1"/>
</dbReference>
<keyword evidence="1" id="KW-0808">Transferase</keyword>
<evidence type="ECO:0000313" key="1">
    <source>
        <dbReference type="EMBL" id="MBW7456609.1"/>
    </source>
</evidence>
<keyword evidence="2" id="KW-1185">Reference proteome</keyword>
<dbReference type="GO" id="GO:0016301">
    <property type="term" value="F:kinase activity"/>
    <property type="evidence" value="ECO:0007669"/>
    <property type="project" value="UniProtKB-KW"/>
</dbReference>
<keyword evidence="1" id="KW-0418">Kinase</keyword>
<gene>
    <name evidence="1" type="ORF">K0U00_21460</name>
</gene>
<sequence>MLTDMLNVQHLLRSRGILISFTGKLSQALIVEYGEAVKSYLETENRPKNEVFNIFSLFIEQTQNINNYCAVKTESSNYEEIAHSSIVTIGKTGSGSFVCSGNLIENANSEALQTYLDTIISLDKTGLKTLYKTVLKQEVPEGSRGAGLGLIDMARKASAPLEYSIVKQDEALSFFTLKAIV</sequence>
<accession>A0ABS7C6V4</accession>
<evidence type="ECO:0000313" key="2">
    <source>
        <dbReference type="Proteomes" id="UP001519887"/>
    </source>
</evidence>
<dbReference type="InterPro" id="IPR046239">
    <property type="entry name" value="DUF6272"/>
</dbReference>
<dbReference type="RefSeq" id="WP_210038643.1">
    <property type="nucleotide sequence ID" value="NZ_JBHLVU010000011.1"/>
</dbReference>
<organism evidence="1 2">
    <name type="scientific">Paenibacillus sepulcri</name>
    <dbReference type="NCBI Taxonomy" id="359917"/>
    <lineage>
        <taxon>Bacteria</taxon>
        <taxon>Bacillati</taxon>
        <taxon>Bacillota</taxon>
        <taxon>Bacilli</taxon>
        <taxon>Bacillales</taxon>
        <taxon>Paenibacillaceae</taxon>
        <taxon>Paenibacillus</taxon>
    </lineage>
</organism>
<protein>
    <submittedName>
        <fullName evidence="1">SiaB family protein kinase</fullName>
    </submittedName>
</protein>